<dbReference type="NCBIfam" id="NF007739">
    <property type="entry name" value="PRK10419.1"/>
    <property type="match status" value="2"/>
</dbReference>
<dbReference type="AlphaFoldDB" id="A0A7G9R9T5"/>
<comment type="subcellular location">
    <subcellularLocation>
        <location evidence="1">Cell membrane</location>
        <topology evidence="1">Peripheral membrane protein</topology>
    </subcellularLocation>
</comment>
<dbReference type="NCBIfam" id="NF008453">
    <property type="entry name" value="PRK11308.1"/>
    <property type="match status" value="2"/>
</dbReference>
<dbReference type="Gene3D" id="3.40.50.300">
    <property type="entry name" value="P-loop containing nucleotide triphosphate hydrolases"/>
    <property type="match status" value="2"/>
</dbReference>
<feature type="domain" description="ABC transporter" evidence="8">
    <location>
        <begin position="6"/>
        <end position="255"/>
    </location>
</feature>
<dbReference type="PANTHER" id="PTHR43297">
    <property type="entry name" value="OLIGOPEPTIDE TRANSPORT ATP-BINDING PROTEIN APPD"/>
    <property type="match status" value="1"/>
</dbReference>
<reference evidence="9 10" key="1">
    <citation type="submission" date="2020-08" db="EMBL/GenBank/DDBJ databases">
        <title>Genome sequence of Nocardioides mesophilus KACC 16243T.</title>
        <authorList>
            <person name="Hyun D.-W."/>
            <person name="Bae J.-W."/>
        </authorList>
    </citation>
    <scope>NUCLEOTIDE SEQUENCE [LARGE SCALE GENOMIC DNA]</scope>
    <source>
        <strain evidence="9 10">KACC 16243</strain>
    </source>
</reference>
<dbReference type="InterPro" id="IPR013563">
    <property type="entry name" value="Oligopep_ABC_C"/>
</dbReference>
<sequence>MTTTVVELTDLSIELESTHAKVVTEVSLHIGEGEILGLVGESGSGKTTVSTALLGYCRRGARLSGGEVRIDGRSLSTVSEGELRAMRGSVVAYVPQDPGTALNPALRIGTQLHECLRTHLPQLSRKERSERVRSCLAEVALPTDGAFLRRFPHQLSGGQQQRVAIAIAFSCRPKVIVCDEPTTGLDVTTQARVLETVRDLCKRHKVAALYVSHDLAVVSSLADRVAVMYAGRIVETGTRAEIFTAAKHPYTRGLLRALPQLLSRQPVQGIPGFAPSPGSRSAGCDFAARCPLTDTGCTSAVPSAEPLSQTHEVRCFHHDAEPLPEQPHPAVNAVAEDQPSDGLLRLEGLNAFYDGHQVLHDVTLQLRSGECLALVGESGSGKTTASRCIGGLHAEFKGTLEFEGRPLGVMSTRRTKQTRKDIQYIFQSPYASLNPRRTVGRTISRQIELFFDVSRAEAASRLRELLELVSLPVELAGCYPDQLSGGERQRVAIARALAAEPKLLVCDEVTSALDVSVQASIVETLRDLQSQTQVSLLFVTHNLALTRTIADRVAVMRDGRIVEHGTVTEVFDHPSSSYTRQLLRHTPTLESPTERVARLGDQTDAGQELTVST</sequence>
<keyword evidence="4" id="KW-1003">Cell membrane</keyword>
<dbReference type="GO" id="GO:0016887">
    <property type="term" value="F:ATP hydrolysis activity"/>
    <property type="evidence" value="ECO:0007669"/>
    <property type="project" value="InterPro"/>
</dbReference>
<evidence type="ECO:0000256" key="7">
    <source>
        <dbReference type="ARBA" id="ARBA00023136"/>
    </source>
</evidence>
<evidence type="ECO:0000313" key="10">
    <source>
        <dbReference type="Proteomes" id="UP000515947"/>
    </source>
</evidence>
<keyword evidence="5" id="KW-0547">Nucleotide-binding</keyword>
<dbReference type="Pfam" id="PF08352">
    <property type="entry name" value="oligo_HPY"/>
    <property type="match status" value="2"/>
</dbReference>
<dbReference type="InterPro" id="IPR050388">
    <property type="entry name" value="ABC_Ni/Peptide_Import"/>
</dbReference>
<gene>
    <name evidence="9" type="ORF">H9L09_18050</name>
</gene>
<evidence type="ECO:0000256" key="5">
    <source>
        <dbReference type="ARBA" id="ARBA00022741"/>
    </source>
</evidence>
<dbReference type="SUPFAM" id="SSF52540">
    <property type="entry name" value="P-loop containing nucleoside triphosphate hydrolases"/>
    <property type="match status" value="2"/>
</dbReference>
<evidence type="ECO:0000256" key="1">
    <source>
        <dbReference type="ARBA" id="ARBA00004202"/>
    </source>
</evidence>
<evidence type="ECO:0000313" key="9">
    <source>
        <dbReference type="EMBL" id="QNN52360.1"/>
    </source>
</evidence>
<evidence type="ECO:0000259" key="8">
    <source>
        <dbReference type="PROSITE" id="PS50893"/>
    </source>
</evidence>
<dbReference type="GO" id="GO:0005886">
    <property type="term" value="C:plasma membrane"/>
    <property type="evidence" value="ECO:0007669"/>
    <property type="project" value="UniProtKB-SubCell"/>
</dbReference>
<evidence type="ECO:0000256" key="4">
    <source>
        <dbReference type="ARBA" id="ARBA00022475"/>
    </source>
</evidence>
<dbReference type="CDD" id="cd03257">
    <property type="entry name" value="ABC_NikE_OppD_transporters"/>
    <property type="match status" value="2"/>
</dbReference>
<dbReference type="Proteomes" id="UP000515947">
    <property type="component" value="Chromosome"/>
</dbReference>
<dbReference type="FunFam" id="3.40.50.300:FF:000016">
    <property type="entry name" value="Oligopeptide ABC transporter ATP-binding component"/>
    <property type="match status" value="1"/>
</dbReference>
<dbReference type="PROSITE" id="PS50893">
    <property type="entry name" value="ABC_TRANSPORTER_2"/>
    <property type="match status" value="2"/>
</dbReference>
<name>A0A7G9R9T5_9ACTN</name>
<keyword evidence="7" id="KW-0472">Membrane</keyword>
<dbReference type="KEGG" id="nmes:H9L09_18050"/>
<dbReference type="InterPro" id="IPR017871">
    <property type="entry name" value="ABC_transporter-like_CS"/>
</dbReference>
<dbReference type="InterPro" id="IPR003439">
    <property type="entry name" value="ABC_transporter-like_ATP-bd"/>
</dbReference>
<dbReference type="InterPro" id="IPR027417">
    <property type="entry name" value="P-loop_NTPase"/>
</dbReference>
<dbReference type="PROSITE" id="PS00211">
    <property type="entry name" value="ABC_TRANSPORTER_1"/>
    <property type="match status" value="2"/>
</dbReference>
<dbReference type="RefSeq" id="WP_187578202.1">
    <property type="nucleotide sequence ID" value="NZ_CP060713.1"/>
</dbReference>
<keyword evidence="6 9" id="KW-0067">ATP-binding</keyword>
<dbReference type="EMBL" id="CP060713">
    <property type="protein sequence ID" value="QNN52360.1"/>
    <property type="molecule type" value="Genomic_DNA"/>
</dbReference>
<dbReference type="Pfam" id="PF00005">
    <property type="entry name" value="ABC_tran"/>
    <property type="match status" value="2"/>
</dbReference>
<keyword evidence="10" id="KW-1185">Reference proteome</keyword>
<comment type="similarity">
    <text evidence="2">Belongs to the ABC transporter superfamily.</text>
</comment>
<evidence type="ECO:0000256" key="3">
    <source>
        <dbReference type="ARBA" id="ARBA00022448"/>
    </source>
</evidence>
<evidence type="ECO:0000256" key="6">
    <source>
        <dbReference type="ARBA" id="ARBA00022840"/>
    </source>
</evidence>
<proteinExistence type="inferred from homology"/>
<accession>A0A7G9R9T5</accession>
<dbReference type="GO" id="GO:0015833">
    <property type="term" value="P:peptide transport"/>
    <property type="evidence" value="ECO:0007669"/>
    <property type="project" value="InterPro"/>
</dbReference>
<feature type="domain" description="ABC transporter" evidence="8">
    <location>
        <begin position="344"/>
        <end position="583"/>
    </location>
</feature>
<evidence type="ECO:0000256" key="2">
    <source>
        <dbReference type="ARBA" id="ARBA00005417"/>
    </source>
</evidence>
<dbReference type="SMART" id="SM00382">
    <property type="entry name" value="AAA"/>
    <property type="match status" value="2"/>
</dbReference>
<protein>
    <submittedName>
        <fullName evidence="9">ABC transporter ATP-binding protein</fullName>
    </submittedName>
</protein>
<organism evidence="9 10">
    <name type="scientific">Nocardioides mesophilus</name>
    <dbReference type="NCBI Taxonomy" id="433659"/>
    <lineage>
        <taxon>Bacteria</taxon>
        <taxon>Bacillati</taxon>
        <taxon>Actinomycetota</taxon>
        <taxon>Actinomycetes</taxon>
        <taxon>Propionibacteriales</taxon>
        <taxon>Nocardioidaceae</taxon>
        <taxon>Nocardioides</taxon>
    </lineage>
</organism>
<keyword evidence="3" id="KW-0813">Transport</keyword>
<dbReference type="InterPro" id="IPR003593">
    <property type="entry name" value="AAA+_ATPase"/>
</dbReference>
<dbReference type="PANTHER" id="PTHR43297:SF2">
    <property type="entry name" value="DIPEPTIDE TRANSPORT ATP-BINDING PROTEIN DPPD"/>
    <property type="match status" value="1"/>
</dbReference>
<dbReference type="NCBIfam" id="TIGR01727">
    <property type="entry name" value="oligo_HPY"/>
    <property type="match status" value="1"/>
</dbReference>
<dbReference type="GO" id="GO:0005524">
    <property type="term" value="F:ATP binding"/>
    <property type="evidence" value="ECO:0007669"/>
    <property type="project" value="UniProtKB-KW"/>
</dbReference>